<dbReference type="CDD" id="cd00299">
    <property type="entry name" value="GST_C_family"/>
    <property type="match status" value="1"/>
</dbReference>
<evidence type="ECO:0000313" key="3">
    <source>
        <dbReference type="Proteomes" id="UP001219525"/>
    </source>
</evidence>
<reference evidence="2" key="1">
    <citation type="submission" date="2023-03" db="EMBL/GenBank/DDBJ databases">
        <title>Massive genome expansion in bonnet fungi (Mycena s.s.) driven by repeated elements and novel gene families across ecological guilds.</title>
        <authorList>
            <consortium name="Lawrence Berkeley National Laboratory"/>
            <person name="Harder C.B."/>
            <person name="Miyauchi S."/>
            <person name="Viragh M."/>
            <person name="Kuo A."/>
            <person name="Thoen E."/>
            <person name="Andreopoulos B."/>
            <person name="Lu D."/>
            <person name="Skrede I."/>
            <person name="Drula E."/>
            <person name="Henrissat B."/>
            <person name="Morin E."/>
            <person name="Kohler A."/>
            <person name="Barry K."/>
            <person name="LaButti K."/>
            <person name="Morin E."/>
            <person name="Salamov A."/>
            <person name="Lipzen A."/>
            <person name="Mereny Z."/>
            <person name="Hegedus B."/>
            <person name="Baldrian P."/>
            <person name="Stursova M."/>
            <person name="Weitz H."/>
            <person name="Taylor A."/>
            <person name="Grigoriev I.V."/>
            <person name="Nagy L.G."/>
            <person name="Martin F."/>
            <person name="Kauserud H."/>
        </authorList>
    </citation>
    <scope>NUCLEOTIDE SEQUENCE</scope>
    <source>
        <strain evidence="2">9144</strain>
    </source>
</reference>
<dbReference type="SUPFAM" id="SSF47616">
    <property type="entry name" value="GST C-terminal domain-like"/>
    <property type="match status" value="1"/>
</dbReference>
<comment type="caution">
    <text evidence="2">The sequence shown here is derived from an EMBL/GenBank/DDBJ whole genome shotgun (WGS) entry which is preliminary data.</text>
</comment>
<dbReference type="EMBL" id="JARJCW010000002">
    <property type="protein sequence ID" value="KAJ7228696.1"/>
    <property type="molecule type" value="Genomic_DNA"/>
</dbReference>
<protein>
    <recommendedName>
        <fullName evidence="1">DUF7962 domain-containing protein</fullName>
    </recommendedName>
</protein>
<gene>
    <name evidence="2" type="ORF">GGX14DRAFT_414395</name>
</gene>
<dbReference type="Pfam" id="PF25907">
    <property type="entry name" value="DUF7962"/>
    <property type="match status" value="1"/>
</dbReference>
<dbReference type="InterPro" id="IPR058268">
    <property type="entry name" value="DUF7962"/>
</dbReference>
<feature type="domain" description="DUF7962" evidence="1">
    <location>
        <begin position="139"/>
        <end position="234"/>
    </location>
</feature>
<dbReference type="Gene3D" id="3.40.30.110">
    <property type="match status" value="2"/>
</dbReference>
<dbReference type="Proteomes" id="UP001219525">
    <property type="component" value="Unassembled WGS sequence"/>
</dbReference>
<organism evidence="2 3">
    <name type="scientific">Mycena pura</name>
    <dbReference type="NCBI Taxonomy" id="153505"/>
    <lineage>
        <taxon>Eukaryota</taxon>
        <taxon>Fungi</taxon>
        <taxon>Dikarya</taxon>
        <taxon>Basidiomycota</taxon>
        <taxon>Agaricomycotina</taxon>
        <taxon>Agaricomycetes</taxon>
        <taxon>Agaricomycetidae</taxon>
        <taxon>Agaricales</taxon>
        <taxon>Marasmiineae</taxon>
        <taxon>Mycenaceae</taxon>
        <taxon>Mycena</taxon>
    </lineage>
</organism>
<evidence type="ECO:0000259" key="1">
    <source>
        <dbReference type="Pfam" id="PF25907"/>
    </source>
</evidence>
<proteinExistence type="predicted"/>
<dbReference type="InterPro" id="IPR036282">
    <property type="entry name" value="Glutathione-S-Trfase_C_sf"/>
</dbReference>
<sequence>MSVVLYRYASPSSSCSPPPPHSCSYDIDHVLLLKNIPHVKVNVARILPRPEITDLLGVTYRRIPVLAIWNDVYCDTSLIASALERRFPASQGYGTLFPNRKNGGSADSGLIKAFAKHWADTVVFNLGPALIAWERLPAAFIRDRSALLGRPIDVDAMVASRGNSLSLLSTHMSLIEEQLFDGREWLFDTEHPSLADISVHFVFSWIKSFHGVDSLFDAKTFPRMLEWLARLTAYLERLKQRQPAVPVIKGNDAAMKIVAAPFEPYDVVGFDEREASRLGLKADDQVSVAPDDGRHFPTVGKLVALNREEFVIETKGSAGLVRCHFPRIGFTAKPVSVKAKL</sequence>
<evidence type="ECO:0000313" key="2">
    <source>
        <dbReference type="EMBL" id="KAJ7228696.1"/>
    </source>
</evidence>
<dbReference type="AlphaFoldDB" id="A0AAD6YSY4"/>
<keyword evidence="3" id="KW-1185">Reference proteome</keyword>
<accession>A0AAD6YSY4</accession>
<name>A0AAD6YSY4_9AGAR</name>